<proteinExistence type="inferred from homology"/>
<organism evidence="8 9">
    <name type="scientific">Ovis ammon polii</name>
    <dbReference type="NCBI Taxonomy" id="230172"/>
    <lineage>
        <taxon>Eukaryota</taxon>
        <taxon>Metazoa</taxon>
        <taxon>Chordata</taxon>
        <taxon>Craniata</taxon>
        <taxon>Vertebrata</taxon>
        <taxon>Euteleostomi</taxon>
        <taxon>Mammalia</taxon>
        <taxon>Eutheria</taxon>
        <taxon>Laurasiatheria</taxon>
        <taxon>Artiodactyla</taxon>
        <taxon>Ruminantia</taxon>
        <taxon>Pecora</taxon>
        <taxon>Bovidae</taxon>
        <taxon>Caprinae</taxon>
        <taxon>Ovis</taxon>
    </lineage>
</organism>
<dbReference type="EMBL" id="JAKZEL010000016">
    <property type="protein sequence ID" value="KAI4536122.1"/>
    <property type="molecule type" value="Genomic_DNA"/>
</dbReference>
<comment type="subcellular location">
    <subcellularLocation>
        <location evidence="1">Nucleus</location>
    </subcellularLocation>
</comment>
<evidence type="ECO:0000256" key="2">
    <source>
        <dbReference type="ARBA" id="ARBA00006051"/>
    </source>
</evidence>
<reference evidence="8" key="1">
    <citation type="submission" date="2022-03" db="EMBL/GenBank/DDBJ databases">
        <title>Genomic analyses of argali, domestic sheep and their hybrids provide insights into chromosomal evolution, heterosis and genetic basis of agronomic traits.</title>
        <authorList>
            <person name="Li M."/>
        </authorList>
    </citation>
    <scope>NUCLEOTIDE SEQUENCE</scope>
    <source>
        <strain evidence="8">CAU-MHL-2022a</strain>
        <tissue evidence="8">Skin</tissue>
    </source>
</reference>
<evidence type="ECO:0008006" key="10">
    <source>
        <dbReference type="Google" id="ProtNLM"/>
    </source>
</evidence>
<keyword evidence="6" id="KW-0143">Chaperone</keyword>
<dbReference type="PANTHER" id="PTHR12040">
    <property type="entry name" value="ANTI-SILENCING PROTEIN 1"/>
    <property type="match status" value="1"/>
</dbReference>
<dbReference type="SUPFAM" id="SSF101546">
    <property type="entry name" value="ASF1-like"/>
    <property type="match status" value="1"/>
</dbReference>
<comment type="caution">
    <text evidence="8">The sequence shown here is derived from an EMBL/GenBank/DDBJ whole genome shotgun (WGS) entry which is preliminary data.</text>
</comment>
<name>A0AAD4U0L1_OVIAM</name>
<keyword evidence="4" id="KW-0805">Transcription regulation</keyword>
<comment type="similarity">
    <text evidence="2">Belongs to the ASF1 family.</text>
</comment>
<evidence type="ECO:0000256" key="3">
    <source>
        <dbReference type="ARBA" id="ARBA00022853"/>
    </source>
</evidence>
<keyword evidence="5" id="KW-0804">Transcription</keyword>
<dbReference type="PANTHER" id="PTHR12040:SF22">
    <property type="entry name" value="HISTONE CHAPERONE ASF1B"/>
    <property type="match status" value="1"/>
</dbReference>
<dbReference type="GO" id="GO:0006335">
    <property type="term" value="P:DNA replication-dependent chromatin assembly"/>
    <property type="evidence" value="ECO:0007669"/>
    <property type="project" value="TreeGrafter"/>
</dbReference>
<evidence type="ECO:0000256" key="6">
    <source>
        <dbReference type="ARBA" id="ARBA00023186"/>
    </source>
</evidence>
<gene>
    <name evidence="8" type="ORF">MG293_013514</name>
</gene>
<protein>
    <recommendedName>
        <fullName evidence="10">Anti-silencing function 1B histone chaperone</fullName>
    </recommendedName>
</protein>
<dbReference type="GO" id="GO:0042393">
    <property type="term" value="F:histone binding"/>
    <property type="evidence" value="ECO:0007669"/>
    <property type="project" value="TreeGrafter"/>
</dbReference>
<keyword evidence="3" id="KW-0156">Chromatin regulator</keyword>
<evidence type="ECO:0000256" key="4">
    <source>
        <dbReference type="ARBA" id="ARBA00023015"/>
    </source>
</evidence>
<dbReference type="GO" id="GO:0005634">
    <property type="term" value="C:nucleus"/>
    <property type="evidence" value="ECO:0007669"/>
    <property type="project" value="UniProtKB-SubCell"/>
</dbReference>
<dbReference type="InterPro" id="IPR006818">
    <property type="entry name" value="ASF1-like"/>
</dbReference>
<accession>A0AAD4U0L1</accession>
<evidence type="ECO:0000313" key="9">
    <source>
        <dbReference type="Proteomes" id="UP001214576"/>
    </source>
</evidence>
<dbReference type="Pfam" id="PF04729">
    <property type="entry name" value="ASF1_hist_chap"/>
    <property type="match status" value="1"/>
</dbReference>
<evidence type="ECO:0000313" key="8">
    <source>
        <dbReference type="EMBL" id="KAI4536122.1"/>
    </source>
</evidence>
<dbReference type="InterPro" id="IPR036747">
    <property type="entry name" value="ASF1-like_sf"/>
</dbReference>
<dbReference type="AlphaFoldDB" id="A0AAD4U0L1"/>
<evidence type="ECO:0000256" key="5">
    <source>
        <dbReference type="ARBA" id="ARBA00023163"/>
    </source>
</evidence>
<sequence>MAKVSVLSMVVRENPSLFHRAFWFEISFECNEALADYLEWKIVYIGSDESHSADQGSNRDLSPLPCSPPSSPSPHCYVDIVVKNEDFIGAQASVRKQMEQTVGFLTLNDGAEVNLHQGIKEARDLTERFEVAFLLNMDTKAPSPMGEMVLDLKGAQDDEKCKVEPW</sequence>
<evidence type="ECO:0000256" key="1">
    <source>
        <dbReference type="ARBA" id="ARBA00004123"/>
    </source>
</evidence>
<evidence type="ECO:0000256" key="7">
    <source>
        <dbReference type="ARBA" id="ARBA00023242"/>
    </source>
</evidence>
<dbReference type="GO" id="GO:0000785">
    <property type="term" value="C:chromatin"/>
    <property type="evidence" value="ECO:0007669"/>
    <property type="project" value="TreeGrafter"/>
</dbReference>
<dbReference type="Proteomes" id="UP001214576">
    <property type="component" value="Unassembled WGS sequence"/>
</dbReference>
<dbReference type="Gene3D" id="2.60.40.1490">
    <property type="entry name" value="Histone chaperone ASF1-like"/>
    <property type="match status" value="1"/>
</dbReference>
<keyword evidence="7" id="KW-0539">Nucleus</keyword>
<keyword evidence="9" id="KW-1185">Reference proteome</keyword>